<dbReference type="Proteomes" id="UP001596435">
    <property type="component" value="Unassembled WGS sequence"/>
</dbReference>
<evidence type="ECO:0000256" key="1">
    <source>
        <dbReference type="SAM" id="Coils"/>
    </source>
</evidence>
<feature type="coiled-coil region" evidence="1">
    <location>
        <begin position="58"/>
        <end position="85"/>
    </location>
</feature>
<evidence type="ECO:0000313" key="2">
    <source>
        <dbReference type="EMBL" id="MFC7179817.1"/>
    </source>
</evidence>
<proteinExistence type="predicted"/>
<name>A0ABW2FUK1_9ACTN</name>
<reference evidence="3" key="1">
    <citation type="journal article" date="2019" name="Int. J. Syst. Evol. Microbiol.">
        <title>The Global Catalogue of Microorganisms (GCM) 10K type strain sequencing project: providing services to taxonomists for standard genome sequencing and annotation.</title>
        <authorList>
            <consortium name="The Broad Institute Genomics Platform"/>
            <consortium name="The Broad Institute Genome Sequencing Center for Infectious Disease"/>
            <person name="Wu L."/>
            <person name="Ma J."/>
        </authorList>
    </citation>
    <scope>NUCLEOTIDE SEQUENCE [LARGE SCALE GENOMIC DNA]</scope>
    <source>
        <strain evidence="3">CGMCC 1.12859</strain>
    </source>
</reference>
<keyword evidence="3" id="KW-1185">Reference proteome</keyword>
<protein>
    <recommendedName>
        <fullName evidence="4">DNA-binding protein</fullName>
    </recommendedName>
</protein>
<organism evidence="2 3">
    <name type="scientific">Kitasatospora paranensis</name>
    <dbReference type="NCBI Taxonomy" id="258053"/>
    <lineage>
        <taxon>Bacteria</taxon>
        <taxon>Bacillati</taxon>
        <taxon>Actinomycetota</taxon>
        <taxon>Actinomycetes</taxon>
        <taxon>Kitasatosporales</taxon>
        <taxon>Streptomycetaceae</taxon>
        <taxon>Kitasatospora</taxon>
    </lineage>
</organism>
<accession>A0ABW2FUK1</accession>
<gene>
    <name evidence="2" type="ORF">ACFQMG_09610</name>
</gene>
<evidence type="ECO:0000313" key="3">
    <source>
        <dbReference type="Proteomes" id="UP001596435"/>
    </source>
</evidence>
<sequence>METYIIRGTAAQATDCDVCQKPVQRPIILEIADRAGNPLGHHSHVGPDCAAKRIGKDRRVVEVEAERANERRREAEHRAAQKAARQLRLDRLLQQWLQETYGVDEMFDAAEGSGKDWEVVWDEFWAWEETQP</sequence>
<comment type="caution">
    <text evidence="2">The sequence shown here is derived from an EMBL/GenBank/DDBJ whole genome shotgun (WGS) entry which is preliminary data.</text>
</comment>
<keyword evidence="1" id="KW-0175">Coiled coil</keyword>
<dbReference type="RefSeq" id="WP_345706599.1">
    <property type="nucleotide sequence ID" value="NZ_BAABKV010000001.1"/>
</dbReference>
<evidence type="ECO:0008006" key="4">
    <source>
        <dbReference type="Google" id="ProtNLM"/>
    </source>
</evidence>
<dbReference type="EMBL" id="JBHTAJ010000014">
    <property type="protein sequence ID" value="MFC7179817.1"/>
    <property type="molecule type" value="Genomic_DNA"/>
</dbReference>